<dbReference type="Gene3D" id="3.30.2160.10">
    <property type="entry name" value="Hect, E3 ligase catalytic domain"/>
    <property type="match status" value="1"/>
</dbReference>
<reference evidence="10" key="1">
    <citation type="submission" date="2021-09" db="EMBL/GenBank/DDBJ databases">
        <authorList>
            <consortium name="AG Swart"/>
            <person name="Singh M."/>
            <person name="Singh A."/>
            <person name="Seah K."/>
            <person name="Emmerich C."/>
        </authorList>
    </citation>
    <scope>NUCLEOTIDE SEQUENCE</scope>
    <source>
        <strain evidence="10">ATCC30299</strain>
    </source>
</reference>
<name>A0AAU9JJI2_9CILI</name>
<comment type="catalytic activity">
    <reaction evidence="1">
        <text>S-ubiquitinyl-[E2 ubiquitin-conjugating enzyme]-L-cysteine + [acceptor protein]-L-lysine = [E2 ubiquitin-conjugating enzyme]-L-cysteine + N(6)-ubiquitinyl-[acceptor protein]-L-lysine.</text>
        <dbReference type="EC" id="2.3.2.26"/>
    </reaction>
</comment>
<dbReference type="Proteomes" id="UP001162131">
    <property type="component" value="Unassembled WGS sequence"/>
</dbReference>
<dbReference type="PANTHER" id="PTHR45700:SF8">
    <property type="entry name" value="HECT-TYPE E3 UBIQUITIN TRANSFERASE"/>
    <property type="match status" value="1"/>
</dbReference>
<evidence type="ECO:0000256" key="3">
    <source>
        <dbReference type="ARBA" id="ARBA00012485"/>
    </source>
</evidence>
<organism evidence="10 11">
    <name type="scientific">Blepharisma stoltei</name>
    <dbReference type="NCBI Taxonomy" id="1481888"/>
    <lineage>
        <taxon>Eukaryota</taxon>
        <taxon>Sar</taxon>
        <taxon>Alveolata</taxon>
        <taxon>Ciliophora</taxon>
        <taxon>Postciliodesmatophora</taxon>
        <taxon>Heterotrichea</taxon>
        <taxon>Heterotrichida</taxon>
        <taxon>Blepharismidae</taxon>
        <taxon>Blepharisma</taxon>
    </lineage>
</organism>
<evidence type="ECO:0000256" key="5">
    <source>
        <dbReference type="ARBA" id="ARBA00022679"/>
    </source>
</evidence>
<proteinExistence type="predicted"/>
<dbReference type="EMBL" id="CAJZBQ010000027">
    <property type="protein sequence ID" value="CAG9320982.1"/>
    <property type="molecule type" value="Genomic_DNA"/>
</dbReference>
<dbReference type="Gene3D" id="6.10.130.10">
    <property type="entry name" value="Ubiquitin-protein ligase E3A, N-terminal zinc-binding domain (AZUL)"/>
    <property type="match status" value="1"/>
</dbReference>
<sequence>MSEEDQKARIKNSFLRAHTQAVKGCGRKFCLNPHCASFSEYKSLDPNQAAAKIISLLQSAPNGDIEASSKFILCPEISPKTSIENVKAASSDDIRNLFQDLKIFGLNFVSNGLLASKSASIDWDELNNFFGFISNLVQQGILAADWLYQAIKHYPQDSYSNLYIPRITLMLLFMPELSEIENYNILVELAKLLCSSEEFLTQFSYYIDELNQEKLQSLLWNVKQFLLIKILDGYKGNKSQILYVIRLTEALYNSNERVKRVNYSEFYNDAVNIEEKNEENEQEFEEWKEEEGKIDIKEEYEIFLNLIEQGYDKNDPNLFSFAFYPWVLDANTKSTFLQYENKYKMLREIHDPINLFLIGIYSILDVRRENLIEDTLNQLLSGAINLRKPIKVRFLGEEGIDAGGVKKEFFQLIVKKLFDPSFSMFNLYEPQRIYWFNPDTLEHKLNFELIGVILGLAIYNGVILDIQMPLAVYKKLLGIPTTIDDLKELDPELVKQFELMLKTEENVEEIYCRNFTLETKMFDQVIVHELKENGSKITVTNENRQEFVDLYVDWWLNKGISEIFEAFKLGFLKVCEGDVIHWFKPKELELLICGNPILDFYELEKIAKYEGFTRNSKTIAMFWEIVHSFTEDEKRKFLKFVTGSDRAPINGLGTIEFVIAKNGEDSDRLMTAHTCFNHLLLPEYTNKETMKKLVLLAIENSEGFGLR</sequence>
<dbReference type="GO" id="GO:0061630">
    <property type="term" value="F:ubiquitin protein ligase activity"/>
    <property type="evidence" value="ECO:0007669"/>
    <property type="project" value="UniProtKB-EC"/>
</dbReference>
<dbReference type="InterPro" id="IPR032353">
    <property type="entry name" value="AZUL"/>
</dbReference>
<evidence type="ECO:0000256" key="1">
    <source>
        <dbReference type="ARBA" id="ARBA00000885"/>
    </source>
</evidence>
<feature type="domain" description="HECT" evidence="9">
    <location>
        <begin position="382"/>
        <end position="707"/>
    </location>
</feature>
<protein>
    <recommendedName>
        <fullName evidence="3">HECT-type E3 ubiquitin transferase</fullName>
        <ecNumber evidence="3">2.3.2.26</ecNumber>
    </recommendedName>
</protein>
<dbReference type="Gene3D" id="3.90.1750.10">
    <property type="entry name" value="Hect, E3 ligase catalytic domains"/>
    <property type="match status" value="1"/>
</dbReference>
<dbReference type="AlphaFoldDB" id="A0AAU9JJI2"/>
<evidence type="ECO:0000313" key="10">
    <source>
        <dbReference type="EMBL" id="CAG9320982.1"/>
    </source>
</evidence>
<dbReference type="Gene3D" id="3.30.2410.10">
    <property type="entry name" value="Hect, E3 ligase catalytic domain"/>
    <property type="match status" value="1"/>
</dbReference>
<evidence type="ECO:0000256" key="8">
    <source>
        <dbReference type="SAM" id="Coils"/>
    </source>
</evidence>
<feature type="coiled-coil region" evidence="8">
    <location>
        <begin position="263"/>
        <end position="293"/>
    </location>
</feature>
<dbReference type="InterPro" id="IPR044611">
    <property type="entry name" value="E3A/B/C-like"/>
</dbReference>
<dbReference type="GO" id="GO:0005737">
    <property type="term" value="C:cytoplasm"/>
    <property type="evidence" value="ECO:0007669"/>
    <property type="project" value="UniProtKB-SubCell"/>
</dbReference>
<comment type="subcellular location">
    <subcellularLocation>
        <location evidence="2">Cytoplasm</location>
    </subcellularLocation>
</comment>
<evidence type="ECO:0000313" key="11">
    <source>
        <dbReference type="Proteomes" id="UP001162131"/>
    </source>
</evidence>
<dbReference type="EC" id="2.3.2.26" evidence="3"/>
<dbReference type="SUPFAM" id="SSF56204">
    <property type="entry name" value="Hect, E3 ligase catalytic domain"/>
    <property type="match status" value="1"/>
</dbReference>
<evidence type="ECO:0000256" key="7">
    <source>
        <dbReference type="PROSITE-ProRule" id="PRU00104"/>
    </source>
</evidence>
<dbReference type="PROSITE" id="PS50237">
    <property type="entry name" value="HECT"/>
    <property type="match status" value="1"/>
</dbReference>
<evidence type="ECO:0000259" key="9">
    <source>
        <dbReference type="PROSITE" id="PS50237"/>
    </source>
</evidence>
<dbReference type="PANTHER" id="PTHR45700">
    <property type="entry name" value="UBIQUITIN-PROTEIN LIGASE E3C"/>
    <property type="match status" value="1"/>
</dbReference>
<keyword evidence="8" id="KW-0175">Coiled coil</keyword>
<evidence type="ECO:0000256" key="6">
    <source>
        <dbReference type="ARBA" id="ARBA00022786"/>
    </source>
</evidence>
<dbReference type="FunFam" id="3.30.2410.10:FF:000003">
    <property type="entry name" value="probable E3 ubiquitin-protein ligase HERC4 isoform X1"/>
    <property type="match status" value="1"/>
</dbReference>
<dbReference type="GO" id="GO:0000209">
    <property type="term" value="P:protein polyubiquitination"/>
    <property type="evidence" value="ECO:0007669"/>
    <property type="project" value="InterPro"/>
</dbReference>
<feature type="active site" description="Glycyl thioester intermediate" evidence="7">
    <location>
        <position position="675"/>
    </location>
</feature>
<accession>A0AAU9JJI2</accession>
<comment type="caution">
    <text evidence="10">The sequence shown here is derived from an EMBL/GenBank/DDBJ whole genome shotgun (WGS) entry which is preliminary data.</text>
</comment>
<dbReference type="Pfam" id="PF16558">
    <property type="entry name" value="AZUL"/>
    <property type="match status" value="1"/>
</dbReference>
<dbReference type="InterPro" id="IPR035983">
    <property type="entry name" value="Hect_E3_ubiquitin_ligase"/>
</dbReference>
<gene>
    <name evidence="10" type="ORF">BSTOLATCC_MIC27554</name>
</gene>
<dbReference type="Pfam" id="PF00632">
    <property type="entry name" value="HECT"/>
    <property type="match status" value="1"/>
</dbReference>
<dbReference type="InterPro" id="IPR042556">
    <property type="entry name" value="AZUL_sf"/>
</dbReference>
<keyword evidence="6 7" id="KW-0833">Ubl conjugation pathway</keyword>
<keyword evidence="5" id="KW-0808">Transferase</keyword>
<evidence type="ECO:0000256" key="2">
    <source>
        <dbReference type="ARBA" id="ARBA00004496"/>
    </source>
</evidence>
<evidence type="ECO:0000256" key="4">
    <source>
        <dbReference type="ARBA" id="ARBA00022490"/>
    </source>
</evidence>
<keyword evidence="11" id="KW-1185">Reference proteome</keyword>
<keyword evidence="4" id="KW-0963">Cytoplasm</keyword>
<dbReference type="CDD" id="cd00078">
    <property type="entry name" value="HECTc"/>
    <property type="match status" value="1"/>
</dbReference>
<dbReference type="SMART" id="SM00119">
    <property type="entry name" value="HECTc"/>
    <property type="match status" value="1"/>
</dbReference>
<dbReference type="FunFam" id="3.30.2160.10:FF:000004">
    <property type="entry name" value="probable E3 ubiquitin-protein ligase HERC4 isoform X1"/>
    <property type="match status" value="1"/>
</dbReference>
<dbReference type="InterPro" id="IPR000569">
    <property type="entry name" value="HECT_dom"/>
</dbReference>